<dbReference type="InterPro" id="IPR046020">
    <property type="entry name" value="DUF5977"/>
</dbReference>
<dbReference type="EMBL" id="CP015772">
    <property type="protein sequence ID" value="ANH82641.1"/>
    <property type="molecule type" value="Genomic_DNA"/>
</dbReference>
<name>A0A1A9I7G4_9BACT</name>
<protein>
    <recommendedName>
        <fullName evidence="2">DUF5977 domain-containing protein</fullName>
    </recommendedName>
</protein>
<dbReference type="KEGG" id="nia:A8C56_18155"/>
<feature type="domain" description="DUF5977" evidence="2">
    <location>
        <begin position="1077"/>
        <end position="1141"/>
    </location>
</feature>
<feature type="chain" id="PRO_5008389999" description="DUF5977 domain-containing protein" evidence="1">
    <location>
        <begin position="23"/>
        <end position="1543"/>
    </location>
</feature>
<sequence>MKIITRMPATIACCFFALLSIGQVSPLPILNTPKSPNTAAMERFGNYEVDLFRGLPQISIPLFEVKTKGLSVPISLDYHASGIKVTDVASWSGLGWNLSVAGAVTRTVRGRPDEETTGLFNITNPDPSTLNPSTPNGYYLLKNIFENTRDAEPDIFSFSVPNDNGKFVFINNQPVFIPYLPYKIAKATNQPWNFKLTNASGINYYFGGTATEGSSTQRGSSSFGSINSYLLTKMETPDQKDSVLFSYYPSQMLSYPVDWEDYTDITDGIQAGQQGQRTMYPNYISNTLTVSSMVDQRQLQQIIYPSGKIEFELDAATRSDIPGDKAKALKRLVIYGKSKSTYTVQKTINFYHSYFTGNNTSRLKLDSLVIASEDNAEKEVYRFTYDESSPFPAADSKSRDFWGYYNGKSNTTLIPGTSAPFSNGYITTGPYGQFKAIKIGGTDDARDPDSVKAQLGVLKRIQFPTGGYSVFNYELNRYSYATDTLLGGGLRIKSIFSFPSQGAVPVIKTYVYGQYPGDQSGVGIINSLSGFRYRNLTTKVEEFALNTAGGLPFPYVKQSWVDSYYSSNAYKDINDYDGTNVYYPFVTEYTGTSGANLSKSTYEYTFDYDQIVTNTYDRIPYATTNYWKRGKLTQKEDFKKLANNQYRLIHRIYNTYTNINNGVFPNAGILVEERVRRVGQFSEEVQDGALGYPLPYNSSYYDIYSGALMLSNTNEYTWDSTKNIIAQNLTVYNSKGLISSKKSITSAQDTLISMVKYPFEYNLPGSMDNTSKGLKNMNDLNIINQPVEEINGIKSPGGTIQVNSGSIKTFYSNVPVIKEDYYYERTPAGTNNYTASVVNTSGQFVIPGGFRKRLNYSLVDPQNNIIEYAKDGSKTALLWNEKGAIIAAAENAEFEAIAFGSFEDSTKGNWMYNESGVVTDNSLTTGNRVYSISPTGNISKNNVPVGSYIVSYYAKAACLVNGGAPAKTIPMGSLGWNYYEHQVTLNSTSSITVTTTATTLVDNIQLRPGKSTMKSLAYNSFANISAEIDEKGRPAFYNYNGLQRLINIKNEKGAVLKGFQYDIKNYPVLPQTLPVFYYSNSARGTFRKATCSSTENGSYVDYTVSYGSYVSLNSQLEADQMAQADLNQNGQNYADAYGSCILKTFVEWKPSGIYCQKRVDSIPTKNPQGYVVSVASAPGSNNYTIVTVSRTVPDQDSRALVKIVVNYLGGNPSINTEILFEVGESVKTRTVGGSEWLNSNRNGASIISIDPLPFYTYTNMYVYGTRTKYVGGEYVATEPNLKGSGTGPYFAPIRGDDNKCPFAFPYGQSTTEYPSTGAYASNKYFMDYYKQCSGGDGSRELYVVPSGKYTSLISQQDADQMAINDINTNGQTYANTVGTCPVSTAPLWTTTGNKRCVKDASNNNTGYQEQEEKDLNSNSPTYNQTRWMNIGMNSSACPVSQISITFSTKNNLPGAIYFMIFVDGVNYTGPRSIAGGMTMPVDCVVPINNNSKVEIKLSSGAIPSLTTLAGFWGTFNAGTSNNVITFNGINFSQSQTVNLNFSY</sequence>
<feature type="signal peptide" evidence="1">
    <location>
        <begin position="1"/>
        <end position="22"/>
    </location>
</feature>
<keyword evidence="1" id="KW-0732">Signal</keyword>
<accession>A0A1A9I7G4</accession>
<evidence type="ECO:0000313" key="4">
    <source>
        <dbReference type="Proteomes" id="UP000077667"/>
    </source>
</evidence>
<evidence type="ECO:0000259" key="2">
    <source>
        <dbReference type="Pfam" id="PF19404"/>
    </source>
</evidence>
<evidence type="ECO:0000313" key="3">
    <source>
        <dbReference type="EMBL" id="ANH82641.1"/>
    </source>
</evidence>
<dbReference type="Pfam" id="PF19404">
    <property type="entry name" value="DUF5977"/>
    <property type="match status" value="2"/>
</dbReference>
<dbReference type="STRING" id="1176587.A8C56_18155"/>
<keyword evidence="4" id="KW-1185">Reference proteome</keyword>
<proteinExistence type="predicted"/>
<gene>
    <name evidence="3" type="ORF">A8C56_18155</name>
</gene>
<feature type="domain" description="DUF5977" evidence="2">
    <location>
        <begin position="1319"/>
        <end position="1380"/>
    </location>
</feature>
<reference evidence="3 4" key="1">
    <citation type="submission" date="2016-05" db="EMBL/GenBank/DDBJ databases">
        <title>Niabella ginsenosidivorans BS26 whole genome sequencing.</title>
        <authorList>
            <person name="Im W.T."/>
            <person name="Siddiqi M.Z."/>
        </authorList>
    </citation>
    <scope>NUCLEOTIDE SEQUENCE [LARGE SCALE GENOMIC DNA]</scope>
    <source>
        <strain evidence="3 4">BS26</strain>
    </source>
</reference>
<evidence type="ECO:0000256" key="1">
    <source>
        <dbReference type="SAM" id="SignalP"/>
    </source>
</evidence>
<dbReference type="RefSeq" id="WP_067759216.1">
    <property type="nucleotide sequence ID" value="NZ_CP015772.1"/>
</dbReference>
<dbReference type="Proteomes" id="UP000077667">
    <property type="component" value="Chromosome"/>
</dbReference>
<dbReference type="OrthoDB" id="680656at2"/>
<organism evidence="3 4">
    <name type="scientific">Niabella ginsenosidivorans</name>
    <dbReference type="NCBI Taxonomy" id="1176587"/>
    <lineage>
        <taxon>Bacteria</taxon>
        <taxon>Pseudomonadati</taxon>
        <taxon>Bacteroidota</taxon>
        <taxon>Chitinophagia</taxon>
        <taxon>Chitinophagales</taxon>
        <taxon>Chitinophagaceae</taxon>
        <taxon>Niabella</taxon>
    </lineage>
</organism>